<gene>
    <name evidence="5" type="ORF">Q5I04_08615</name>
</gene>
<feature type="domain" description="Type I restriction modification DNA specificity" evidence="4">
    <location>
        <begin position="3"/>
        <end position="54"/>
    </location>
</feature>
<dbReference type="PANTHER" id="PTHR43140:SF1">
    <property type="entry name" value="TYPE I RESTRICTION ENZYME ECOKI SPECIFICITY SUBUNIT"/>
    <property type="match status" value="1"/>
</dbReference>
<reference evidence="6" key="1">
    <citation type="submission" date="2023-07" db="EMBL/GenBank/DDBJ databases">
        <title>Unpublished Manusciprt.</title>
        <authorList>
            <person name="Aydin F."/>
            <person name="Tarhane S."/>
            <person name="Saticioglu I.B."/>
            <person name="Karakaya E."/>
            <person name="Abay S."/>
            <person name="Guran O."/>
            <person name="Bozkurt E."/>
            <person name="Uzum N."/>
            <person name="Olgun K."/>
            <person name="Jablonski D."/>
        </authorList>
    </citation>
    <scope>NUCLEOTIDE SEQUENCE [LARGE SCALE GENOMIC DNA]</scope>
    <source>
        <strain evidence="6">faydin-H75</strain>
    </source>
</reference>
<keyword evidence="3" id="KW-0238">DNA-binding</keyword>
<dbReference type="GO" id="GO:0016787">
    <property type="term" value="F:hydrolase activity"/>
    <property type="evidence" value="ECO:0007669"/>
    <property type="project" value="UniProtKB-KW"/>
</dbReference>
<dbReference type="EMBL" id="JAUPEV010000030">
    <property type="protein sequence ID" value="MDO7253961.1"/>
    <property type="molecule type" value="Genomic_DNA"/>
</dbReference>
<accession>A0ABT8Z620</accession>
<keyword evidence="6" id="KW-1185">Reference proteome</keyword>
<dbReference type="Proteomes" id="UP001240777">
    <property type="component" value="Unassembled WGS sequence"/>
</dbReference>
<dbReference type="GO" id="GO:0004519">
    <property type="term" value="F:endonuclease activity"/>
    <property type="evidence" value="ECO:0007669"/>
    <property type="project" value="UniProtKB-KW"/>
</dbReference>
<evidence type="ECO:0000256" key="1">
    <source>
        <dbReference type="ARBA" id="ARBA00010923"/>
    </source>
</evidence>
<organism evidence="5 6">
    <name type="scientific">Helicobacter cappadocius</name>
    <dbReference type="NCBI Taxonomy" id="3063998"/>
    <lineage>
        <taxon>Bacteria</taxon>
        <taxon>Pseudomonadati</taxon>
        <taxon>Campylobacterota</taxon>
        <taxon>Epsilonproteobacteria</taxon>
        <taxon>Campylobacterales</taxon>
        <taxon>Helicobacteraceae</taxon>
        <taxon>Helicobacter</taxon>
    </lineage>
</organism>
<comment type="similarity">
    <text evidence="1">Belongs to the type-I restriction system S methylase family.</text>
</comment>
<evidence type="ECO:0000313" key="6">
    <source>
        <dbReference type="Proteomes" id="UP001240777"/>
    </source>
</evidence>
<protein>
    <submittedName>
        <fullName evidence="5">Restriction endonuclease subunit S</fullName>
        <ecNumber evidence="5">3.1.21.-</ecNumber>
    </submittedName>
</protein>
<evidence type="ECO:0000256" key="2">
    <source>
        <dbReference type="ARBA" id="ARBA00022747"/>
    </source>
</evidence>
<dbReference type="Gene3D" id="3.90.220.20">
    <property type="entry name" value="DNA methylase specificity domains"/>
    <property type="match status" value="1"/>
</dbReference>
<dbReference type="EC" id="3.1.21.-" evidence="5"/>
<dbReference type="InterPro" id="IPR044946">
    <property type="entry name" value="Restrct_endonuc_typeI_TRD_sf"/>
</dbReference>
<dbReference type="RefSeq" id="WP_305517796.1">
    <property type="nucleotide sequence ID" value="NZ_JAUPEV010000030.1"/>
</dbReference>
<dbReference type="InterPro" id="IPR000055">
    <property type="entry name" value="Restrct_endonuc_typeI_TRD"/>
</dbReference>
<dbReference type="PANTHER" id="PTHR43140">
    <property type="entry name" value="TYPE-1 RESTRICTION ENZYME ECOKI SPECIFICITY PROTEIN"/>
    <property type="match status" value="1"/>
</dbReference>
<evidence type="ECO:0000313" key="5">
    <source>
        <dbReference type="EMBL" id="MDO7253961.1"/>
    </source>
</evidence>
<dbReference type="InterPro" id="IPR051212">
    <property type="entry name" value="Type-I_RE_S_subunit"/>
</dbReference>
<name>A0ABT8Z620_9HELI</name>
<comment type="caution">
    <text evidence="5">The sequence shown here is derived from an EMBL/GenBank/DDBJ whole genome shotgun (WGS) entry which is preliminary data.</text>
</comment>
<keyword evidence="5" id="KW-0255">Endonuclease</keyword>
<sequence>MVSGGAQKNLNAQIISNFKIPIPPLEEQERIVGILDKFDELVSDISLGIPAEIQMRKKQYLLIKTGFYEFYFFII</sequence>
<proteinExistence type="inferred from homology"/>
<keyword evidence="2" id="KW-0680">Restriction system</keyword>
<dbReference type="Pfam" id="PF01420">
    <property type="entry name" value="Methylase_S"/>
    <property type="match status" value="1"/>
</dbReference>
<dbReference type="SUPFAM" id="SSF116734">
    <property type="entry name" value="DNA methylase specificity domain"/>
    <property type="match status" value="1"/>
</dbReference>
<evidence type="ECO:0000256" key="3">
    <source>
        <dbReference type="ARBA" id="ARBA00023125"/>
    </source>
</evidence>
<keyword evidence="5" id="KW-0378">Hydrolase</keyword>
<keyword evidence="5" id="KW-0540">Nuclease</keyword>
<evidence type="ECO:0000259" key="4">
    <source>
        <dbReference type="Pfam" id="PF01420"/>
    </source>
</evidence>